<feature type="chain" id="PRO_5026817525" evidence="1">
    <location>
        <begin position="30"/>
        <end position="63"/>
    </location>
</feature>
<keyword evidence="1" id="KW-0732">Signal</keyword>
<gene>
    <name evidence="2" type="ORF">Cfor_02904</name>
</gene>
<reference evidence="3" key="1">
    <citation type="submission" date="2020-01" db="EMBL/GenBank/DDBJ databases">
        <title>Draft genome sequence of the Termite Coptotermes fromosanus.</title>
        <authorList>
            <person name="Itakura S."/>
            <person name="Yosikawa Y."/>
            <person name="Umezawa K."/>
        </authorList>
    </citation>
    <scope>NUCLEOTIDE SEQUENCE [LARGE SCALE GENOMIC DNA]</scope>
</reference>
<dbReference type="OrthoDB" id="6367582at2759"/>
<organism evidence="2 3">
    <name type="scientific">Coptotermes formosanus</name>
    <name type="common">Formosan subterranean termite</name>
    <dbReference type="NCBI Taxonomy" id="36987"/>
    <lineage>
        <taxon>Eukaryota</taxon>
        <taxon>Metazoa</taxon>
        <taxon>Ecdysozoa</taxon>
        <taxon>Arthropoda</taxon>
        <taxon>Hexapoda</taxon>
        <taxon>Insecta</taxon>
        <taxon>Pterygota</taxon>
        <taxon>Neoptera</taxon>
        <taxon>Polyneoptera</taxon>
        <taxon>Dictyoptera</taxon>
        <taxon>Blattodea</taxon>
        <taxon>Blattoidea</taxon>
        <taxon>Termitoidae</taxon>
        <taxon>Rhinotermitidae</taxon>
        <taxon>Coptotermes</taxon>
    </lineage>
</organism>
<keyword evidence="3" id="KW-1185">Reference proteome</keyword>
<comment type="caution">
    <text evidence="2">The sequence shown here is derived from an EMBL/GenBank/DDBJ whole genome shotgun (WGS) entry which is preliminary data.</text>
</comment>
<protein>
    <submittedName>
        <fullName evidence="2">Uncharacterized protein</fullName>
    </submittedName>
</protein>
<evidence type="ECO:0000313" key="3">
    <source>
        <dbReference type="Proteomes" id="UP000502823"/>
    </source>
</evidence>
<evidence type="ECO:0000256" key="1">
    <source>
        <dbReference type="SAM" id="SignalP"/>
    </source>
</evidence>
<name>A0A6L2Q6R0_COPFO</name>
<evidence type="ECO:0000313" key="2">
    <source>
        <dbReference type="EMBL" id="GFG39630.1"/>
    </source>
</evidence>
<feature type="signal peptide" evidence="1">
    <location>
        <begin position="1"/>
        <end position="29"/>
    </location>
</feature>
<dbReference type="Proteomes" id="UP000502823">
    <property type="component" value="Unassembled WGS sequence"/>
</dbReference>
<dbReference type="EMBL" id="BLKM01000913">
    <property type="protein sequence ID" value="GFG39630.1"/>
    <property type="molecule type" value="Genomic_DNA"/>
</dbReference>
<accession>A0A6L2Q6R0</accession>
<proteinExistence type="predicted"/>
<sequence length="63" mass="7617">MFLQILMEAMLRAALFMLSVLPEVERVWGQRAPCYECEVYKDAHPQSRPYEECDEKRCEEKYR</sequence>
<dbReference type="AlphaFoldDB" id="A0A6L2Q6R0"/>
<dbReference type="InParanoid" id="A0A6L2Q6R0"/>